<keyword evidence="1" id="KW-1133">Transmembrane helix</keyword>
<accession>A0ABP9QB10</accession>
<evidence type="ECO:0000256" key="1">
    <source>
        <dbReference type="SAM" id="Phobius"/>
    </source>
</evidence>
<sequence length="262" mass="29339">MHRRRYHRYHRHYPRRHVLLRLVILALLVGLVIRPEVVLPGLAWAFGVGLVATVIGVTLVRRAIRRIFRRRVRGPAAPLPRPAEPEWAATARRFEQLRAEYGAYECDALEVLRLPALADVTVPATGRFVDAFAAAQALHTETEPPAEYAARYRHAVEHAWRCWRAAREAAERIRLAGLPAEERATVQRLIKLLTMARDSGNDAERLAAYAKARTELARLDRTGRLQVPRPALASLDAAARASLPAPAPAGDDFPEVARSYQV</sequence>
<dbReference type="EMBL" id="BAABJP010000018">
    <property type="protein sequence ID" value="GAA5159424.1"/>
    <property type="molecule type" value="Genomic_DNA"/>
</dbReference>
<evidence type="ECO:0000313" key="2">
    <source>
        <dbReference type="EMBL" id="GAA5159424.1"/>
    </source>
</evidence>
<keyword evidence="3" id="KW-1185">Reference proteome</keyword>
<name>A0ABP9QB10_9PSEU</name>
<feature type="transmembrane region" description="Helical" evidence="1">
    <location>
        <begin position="41"/>
        <end position="60"/>
    </location>
</feature>
<dbReference type="Proteomes" id="UP001428817">
    <property type="component" value="Unassembled WGS sequence"/>
</dbReference>
<keyword evidence="1" id="KW-0472">Membrane</keyword>
<feature type="transmembrane region" description="Helical" evidence="1">
    <location>
        <begin position="18"/>
        <end position="35"/>
    </location>
</feature>
<comment type="caution">
    <text evidence="2">The sequence shown here is derived from an EMBL/GenBank/DDBJ whole genome shotgun (WGS) entry which is preliminary data.</text>
</comment>
<evidence type="ECO:0000313" key="3">
    <source>
        <dbReference type="Proteomes" id="UP001428817"/>
    </source>
</evidence>
<proteinExistence type="predicted"/>
<dbReference type="RefSeq" id="WP_185060271.1">
    <property type="nucleotide sequence ID" value="NZ_BAABJP010000018.1"/>
</dbReference>
<evidence type="ECO:0008006" key="4">
    <source>
        <dbReference type="Google" id="ProtNLM"/>
    </source>
</evidence>
<gene>
    <name evidence="2" type="ORF">GCM10023321_40550</name>
</gene>
<protein>
    <recommendedName>
        <fullName evidence="4">DUF4129 domain-containing protein</fullName>
    </recommendedName>
</protein>
<reference evidence="3" key="1">
    <citation type="journal article" date="2019" name="Int. J. Syst. Evol. Microbiol.">
        <title>The Global Catalogue of Microorganisms (GCM) 10K type strain sequencing project: providing services to taxonomists for standard genome sequencing and annotation.</title>
        <authorList>
            <consortium name="The Broad Institute Genomics Platform"/>
            <consortium name="The Broad Institute Genome Sequencing Center for Infectious Disease"/>
            <person name="Wu L."/>
            <person name="Ma J."/>
        </authorList>
    </citation>
    <scope>NUCLEOTIDE SEQUENCE [LARGE SCALE GENOMIC DNA]</scope>
    <source>
        <strain evidence="3">JCM 18303</strain>
    </source>
</reference>
<keyword evidence="1" id="KW-0812">Transmembrane</keyword>
<organism evidence="2 3">
    <name type="scientific">Pseudonocardia eucalypti</name>
    <dbReference type="NCBI Taxonomy" id="648755"/>
    <lineage>
        <taxon>Bacteria</taxon>
        <taxon>Bacillati</taxon>
        <taxon>Actinomycetota</taxon>
        <taxon>Actinomycetes</taxon>
        <taxon>Pseudonocardiales</taxon>
        <taxon>Pseudonocardiaceae</taxon>
        <taxon>Pseudonocardia</taxon>
    </lineage>
</organism>